<evidence type="ECO:0000259" key="8">
    <source>
        <dbReference type="SMART" id="SM00968"/>
    </source>
</evidence>
<comment type="subcellular location">
    <subcellularLocation>
        <location evidence="6">Cytoplasm</location>
    </subcellularLocation>
</comment>
<keyword evidence="5 6" id="KW-0238">DNA-binding</keyword>
<dbReference type="HAMAP" id="MF_01894">
    <property type="entry name" value="Smc_prok"/>
    <property type="match status" value="1"/>
</dbReference>
<reference evidence="9 10" key="1">
    <citation type="submission" date="2021-07" db="EMBL/GenBank/DDBJ databases">
        <title>Whole Genome Sequence of Nocardia Iowensis.</title>
        <authorList>
            <person name="Lamm A."/>
            <person name="Collins-Fairclough A.M."/>
            <person name="Bunk B."/>
            <person name="Sproer C."/>
        </authorList>
    </citation>
    <scope>NUCLEOTIDE SEQUENCE [LARGE SCALE GENOMIC DNA]</scope>
    <source>
        <strain evidence="9 10">NRRL 5646</strain>
    </source>
</reference>
<evidence type="ECO:0000256" key="3">
    <source>
        <dbReference type="ARBA" id="ARBA00022840"/>
    </source>
</evidence>
<dbReference type="InterPro" id="IPR003395">
    <property type="entry name" value="RecF/RecN/SMC_N"/>
</dbReference>
<comment type="domain">
    <text evidence="6">Contains large globular domains required for ATP hydrolysis at each terminus and a third globular domain forming a flexible hinge near the middle of the molecule. These domains are separated by coiled-coil structures.</text>
</comment>
<feature type="domain" description="SMC hinge" evidence="8">
    <location>
        <begin position="509"/>
        <end position="621"/>
    </location>
</feature>
<feature type="region of interest" description="Disordered" evidence="7">
    <location>
        <begin position="812"/>
        <end position="838"/>
    </location>
</feature>
<evidence type="ECO:0000256" key="1">
    <source>
        <dbReference type="ARBA" id="ARBA00022490"/>
    </source>
</evidence>
<dbReference type="CDD" id="cd03278">
    <property type="entry name" value="ABC_SMC_barmotin"/>
    <property type="match status" value="2"/>
</dbReference>
<evidence type="ECO:0000256" key="7">
    <source>
        <dbReference type="SAM" id="MobiDB-lite"/>
    </source>
</evidence>
<dbReference type="Proteomes" id="UP000694257">
    <property type="component" value="Chromosome"/>
</dbReference>
<dbReference type="InterPro" id="IPR010935">
    <property type="entry name" value="SMC_hinge"/>
</dbReference>
<accession>A0ABX8RK73</accession>
<feature type="region of interest" description="Disordered" evidence="7">
    <location>
        <begin position="964"/>
        <end position="985"/>
    </location>
</feature>
<dbReference type="Pfam" id="PF02463">
    <property type="entry name" value="SMC_N"/>
    <property type="match status" value="1"/>
</dbReference>
<comment type="subunit">
    <text evidence="6">Homodimer.</text>
</comment>
<keyword evidence="4 6" id="KW-0175">Coiled coil</keyword>
<feature type="coiled-coil region" evidence="6">
    <location>
        <begin position="659"/>
        <end position="686"/>
    </location>
</feature>
<sequence>MHLKSLTLKGFKSFASATTLRLEPGITCVVGPNGSGKSNVVDALTWVMGEQGAKALRGGKMQDVIFAGTAGRAPLGRAEVTLTIDNSDGALPIDYAEVSITRRMFRDGAGEYEINGSSCRLMDVQELLSDSGIGREMHVIVGQGQLSAILESRPEDRRAFIEEAAGVLKHRKRKEKAVRKLEAMQANLARLTDLTTELRRQLKPLGRQAEVARRAQTVQADLRDARLRLAADDLVTRRGELESQQSKEAYAREQHITVQSELDAANAALAQQEFQLSRLTPSAEAAAQIWFQLSALTERVNATIRIAEDRARHLDTETPVGTGRDPDQLEAEAERVEAEEAELREAVEIATETLEAARDALAEREHSAKAAEQAHLAAVRAIADRREGVARLAGKVDTLRTRAQSVDAEIARLTTAIADARQRGEAAQAEFDTVQAELSELDAGEAGLDAQHEHAVQALALADQRVTELREQDREASKRVASLTARIEALGMGLARRDGAAWLVEHRSQGLLGPLSGLLRVHGGFEAAVAAALGPLADAVAADTGESAHDAIRALKDADGGRAALVFGADGGNNPQRGALPGAARWLSDVVDCPESVRAAITALTAGIAVVDDLATARQVVAARPDVRVVTRDGDLTGTGWLLGGSDRAPSQLEIQADIDAAKADLVAAQRRAEELEAALSGALAEQADRKDAVDQALLALHESDQSLVAIYDRLGRLGHAARTAQADNERLIAQRAETEASREESLASLADLEDRLRNAELETEVDSDAHSAGTEIAGREREEAAAALAEARSMEVEARLSVRTAEERAESVRGKADSLRRAARAERETRARAERAQASRKKAAEVAAAVAESGAKVAAELEKVVAEAGARRDDLVRRRGEAAAQVEQVKERVRALSTQLAQLTDAVHRDEVAKAQAALRIEQLETTISEQFGIALGDLIAEYGPDVPLPPSDLEWQEYEQAKERGEQVTPPAPMPYDRPTQERRAKRAEKDLATLGKVNPLALEEFAALEERYNFLATQLEDVKNARKDLLDVVAEVDARILQVFTEAWEDVEREFVGVFAKLFPGGEGRLLLTDPSDMLSTGIEVEARPPGKKVKRLSLLSGGEKSLTAVALLVAIFRARPSPFYVMDEVEAALDDTNLRRLIGLFEQLREKSQLIVITHQKPTMEIADALYGVSMRGDGITQVISQRLRGQNLAPVGAAS</sequence>
<protein>
    <recommendedName>
        <fullName evidence="6">Chromosome partition protein Smc</fullName>
    </recommendedName>
</protein>
<proteinExistence type="inferred from homology"/>
<evidence type="ECO:0000313" key="9">
    <source>
        <dbReference type="EMBL" id="QXN89721.1"/>
    </source>
</evidence>
<dbReference type="InterPro" id="IPR011890">
    <property type="entry name" value="SMC_prok"/>
</dbReference>
<dbReference type="PANTHER" id="PTHR43977">
    <property type="entry name" value="STRUCTURAL MAINTENANCE OF CHROMOSOMES PROTEIN 3"/>
    <property type="match status" value="1"/>
</dbReference>
<dbReference type="PIRSF" id="PIRSF005719">
    <property type="entry name" value="SMC"/>
    <property type="match status" value="1"/>
</dbReference>
<gene>
    <name evidence="6 9" type="primary">smc</name>
    <name evidence="9" type="ORF">KV110_30250</name>
</gene>
<keyword evidence="1 6" id="KW-0963">Cytoplasm</keyword>
<dbReference type="Pfam" id="PF06470">
    <property type="entry name" value="SMC_hinge"/>
    <property type="match status" value="1"/>
</dbReference>
<dbReference type="NCBIfam" id="TIGR02168">
    <property type="entry name" value="SMC_prok_B"/>
    <property type="match status" value="1"/>
</dbReference>
<feature type="coiled-coil region" evidence="6">
    <location>
        <begin position="326"/>
        <end position="374"/>
    </location>
</feature>
<evidence type="ECO:0000256" key="4">
    <source>
        <dbReference type="ARBA" id="ARBA00023054"/>
    </source>
</evidence>
<keyword evidence="10" id="KW-1185">Reference proteome</keyword>
<comment type="function">
    <text evidence="6">Required for chromosome condensation and partitioning.</text>
</comment>
<evidence type="ECO:0000256" key="2">
    <source>
        <dbReference type="ARBA" id="ARBA00022741"/>
    </source>
</evidence>
<evidence type="ECO:0000256" key="6">
    <source>
        <dbReference type="HAMAP-Rule" id="MF_01894"/>
    </source>
</evidence>
<dbReference type="SMART" id="SM00968">
    <property type="entry name" value="SMC_hinge"/>
    <property type="match status" value="1"/>
</dbReference>
<comment type="similarity">
    <text evidence="6">Belongs to the SMC family.</text>
</comment>
<feature type="coiled-coil region" evidence="6">
    <location>
        <begin position="403"/>
        <end position="437"/>
    </location>
</feature>
<evidence type="ECO:0000256" key="5">
    <source>
        <dbReference type="ARBA" id="ARBA00023125"/>
    </source>
</evidence>
<evidence type="ECO:0000313" key="10">
    <source>
        <dbReference type="Proteomes" id="UP000694257"/>
    </source>
</evidence>
<dbReference type="RefSeq" id="WP_218470589.1">
    <property type="nucleotide sequence ID" value="NZ_BAABJN010000006.1"/>
</dbReference>
<dbReference type="InterPro" id="IPR024704">
    <property type="entry name" value="SMC"/>
</dbReference>
<name>A0ABX8RK73_NOCIO</name>
<keyword evidence="3 6" id="KW-0067">ATP-binding</keyword>
<organism evidence="9 10">
    <name type="scientific">Nocardia iowensis</name>
    <dbReference type="NCBI Taxonomy" id="204891"/>
    <lineage>
        <taxon>Bacteria</taxon>
        <taxon>Bacillati</taxon>
        <taxon>Actinomycetota</taxon>
        <taxon>Actinomycetes</taxon>
        <taxon>Mycobacteriales</taxon>
        <taxon>Nocardiaceae</taxon>
        <taxon>Nocardia</taxon>
    </lineage>
</organism>
<dbReference type="EMBL" id="CP078145">
    <property type="protein sequence ID" value="QXN89721.1"/>
    <property type="molecule type" value="Genomic_DNA"/>
</dbReference>
<feature type="coiled-coil region" evidence="6">
    <location>
        <begin position="722"/>
        <end position="770"/>
    </location>
</feature>
<feature type="binding site" evidence="6">
    <location>
        <begin position="32"/>
        <end position="39"/>
    </location>
    <ligand>
        <name>ATP</name>
        <dbReference type="ChEBI" id="CHEBI:30616"/>
    </ligand>
</feature>
<feature type="coiled-coil region" evidence="6">
    <location>
        <begin position="167"/>
        <end position="201"/>
    </location>
</feature>
<keyword evidence="2 6" id="KW-0547">Nucleotide-binding</keyword>